<feature type="transmembrane region" description="Helical" evidence="2">
    <location>
        <begin position="53"/>
        <end position="71"/>
    </location>
</feature>
<dbReference type="InterPro" id="IPR018247">
    <property type="entry name" value="EF_Hand_1_Ca_BS"/>
</dbReference>
<dbReference type="PANTHER" id="PTHR11972">
    <property type="entry name" value="NADPH OXIDASE"/>
    <property type="match status" value="1"/>
</dbReference>
<reference evidence="5" key="1">
    <citation type="journal article" date="2021" name="Sci. Rep.">
        <title>Diploid genomic architecture of Nitzschia inconspicua, an elite biomass production diatom.</title>
        <authorList>
            <person name="Oliver A."/>
            <person name="Podell S."/>
            <person name="Pinowska A."/>
            <person name="Traller J.C."/>
            <person name="Smith S.R."/>
            <person name="McClure R."/>
            <person name="Beliaev A."/>
            <person name="Bohutskyi P."/>
            <person name="Hill E.A."/>
            <person name="Rabines A."/>
            <person name="Zheng H."/>
            <person name="Allen L.Z."/>
            <person name="Kuo A."/>
            <person name="Grigoriev I.V."/>
            <person name="Allen A.E."/>
            <person name="Hazlebeck D."/>
            <person name="Allen E.E."/>
        </authorList>
    </citation>
    <scope>NUCLEOTIDE SEQUENCE</scope>
    <source>
        <strain evidence="5">Hildebrandi</strain>
    </source>
</reference>
<dbReference type="EMBL" id="JAGRRH010000082">
    <property type="protein sequence ID" value="KAG7337483.1"/>
    <property type="molecule type" value="Genomic_DNA"/>
</dbReference>
<dbReference type="CDD" id="cd00051">
    <property type="entry name" value="EFh"/>
    <property type="match status" value="1"/>
</dbReference>
<dbReference type="OrthoDB" id="48134at2759"/>
<keyword evidence="6" id="KW-1185">Reference proteome</keyword>
<dbReference type="SMART" id="SM00054">
    <property type="entry name" value="EFh"/>
    <property type="match status" value="1"/>
</dbReference>
<sequence length="670" mass="76445">MEPNNGNSEDKMRLTAAAAAAASSSSAKKKVSANIKGWKQEKFRTSLPSTDRLVAFFMAFCVLFVAITSFAPEPVGLLSTNCPCEDGIQQCICPRPTVEALTVFQMVCLANSRVAAYACYPLYPVLCLTMSRNLLAWLQHTVIVEYVPFPTCAHHLHKWAGTCVGILVLWHGLWHLIRWGVQNNMQFLVDHPTGITGLIMIVLTPVIVCPMRIEYLRKRISFEIRKFLHYTSWIWMGALCFHAPKRNVFWIVGTPLVIYWVDWLFGLLINTRMAPSARFVRLESAVMIRLKKPKGFELKGAGGYCYLCVPWITKLEWHAFSAFKDPHNDDYVCFCIAKAGGWTRKLHEEVHEPIDRRIWLNGPYPSPFETALDTDNIISVASGIGITPALSAIKSLADHRKMHLIWMVRDASLLEFMFDFGIVVDDDAYTLIFYTGKRELVFQRPLPYNVWVFKGRPDLDDLVVSIITATKSGQELDMSDYEEIIEHHVDHDLEGATPAPLNLEHEFFKEVTRLTSTYSIDELFRAAVNRSHLGTRFISYEGLKGLIEDIFVRKFSDDQLRELFEQADQNKSGTISRGEFDSFMQHLQQRNKEHFDQIRKTRQQQKYASSKVSISFGPTVEEEEADKVVQVERPDHWRLLYCGGSAPVVEALNKVSAEHCIPFSIESFGW</sequence>
<evidence type="ECO:0000259" key="4">
    <source>
        <dbReference type="PROSITE" id="PS51384"/>
    </source>
</evidence>
<feature type="domain" description="FAD-binding FR-type" evidence="4">
    <location>
        <begin position="261"/>
        <end position="370"/>
    </location>
</feature>
<evidence type="ECO:0000313" key="5">
    <source>
        <dbReference type="EMBL" id="KAG7337483.1"/>
    </source>
</evidence>
<gene>
    <name evidence="5" type="ORF">IV203_017594</name>
</gene>
<dbReference type="CDD" id="cd06186">
    <property type="entry name" value="NOX_Duox_like_FAD_NADP"/>
    <property type="match status" value="1"/>
</dbReference>
<dbReference type="InterPro" id="IPR050369">
    <property type="entry name" value="RBOH/FRE"/>
</dbReference>
<dbReference type="PROSITE" id="PS00018">
    <property type="entry name" value="EF_HAND_1"/>
    <property type="match status" value="1"/>
</dbReference>
<dbReference type="PROSITE" id="PS50222">
    <property type="entry name" value="EF_HAND_2"/>
    <property type="match status" value="1"/>
</dbReference>
<keyword evidence="1" id="KW-0560">Oxidoreductase</keyword>
<dbReference type="PROSITE" id="PS51384">
    <property type="entry name" value="FAD_FR"/>
    <property type="match status" value="1"/>
</dbReference>
<evidence type="ECO:0000259" key="3">
    <source>
        <dbReference type="PROSITE" id="PS50222"/>
    </source>
</evidence>
<keyword evidence="2" id="KW-0472">Membrane</keyword>
<dbReference type="InterPro" id="IPR013112">
    <property type="entry name" value="FAD-bd_8"/>
</dbReference>
<reference evidence="5" key="2">
    <citation type="submission" date="2021-04" db="EMBL/GenBank/DDBJ databases">
        <authorList>
            <person name="Podell S."/>
        </authorList>
    </citation>
    <scope>NUCLEOTIDE SEQUENCE</scope>
    <source>
        <strain evidence="5">Hildebrandi</strain>
    </source>
</reference>
<name>A0A9K3P7P8_9STRA</name>
<dbReference type="GO" id="GO:0016491">
    <property type="term" value="F:oxidoreductase activity"/>
    <property type="evidence" value="ECO:0007669"/>
    <property type="project" value="UniProtKB-KW"/>
</dbReference>
<organism evidence="5 6">
    <name type="scientific">Nitzschia inconspicua</name>
    <dbReference type="NCBI Taxonomy" id="303405"/>
    <lineage>
        <taxon>Eukaryota</taxon>
        <taxon>Sar</taxon>
        <taxon>Stramenopiles</taxon>
        <taxon>Ochrophyta</taxon>
        <taxon>Bacillariophyta</taxon>
        <taxon>Bacillariophyceae</taxon>
        <taxon>Bacillariophycidae</taxon>
        <taxon>Bacillariales</taxon>
        <taxon>Bacillariaceae</taxon>
        <taxon>Nitzschia</taxon>
    </lineage>
</organism>
<dbReference type="GO" id="GO:0005509">
    <property type="term" value="F:calcium ion binding"/>
    <property type="evidence" value="ECO:0007669"/>
    <property type="project" value="InterPro"/>
</dbReference>
<evidence type="ECO:0000256" key="1">
    <source>
        <dbReference type="ARBA" id="ARBA00023002"/>
    </source>
</evidence>
<dbReference type="Pfam" id="PF08022">
    <property type="entry name" value="FAD_binding_8"/>
    <property type="match status" value="1"/>
</dbReference>
<dbReference type="PANTHER" id="PTHR11972:SF153">
    <property type="entry name" value="SUPEROXIDE-GENERATING NADPH OXIDASE HEAVY CHAIN SUBUNIT A"/>
    <property type="match status" value="1"/>
</dbReference>
<feature type="transmembrane region" description="Helical" evidence="2">
    <location>
        <begin position="159"/>
        <end position="177"/>
    </location>
</feature>
<dbReference type="InterPro" id="IPR017927">
    <property type="entry name" value="FAD-bd_FR_type"/>
</dbReference>
<keyword evidence="2" id="KW-0812">Transmembrane</keyword>
<comment type="caution">
    <text evidence="5">The sequence shown here is derived from an EMBL/GenBank/DDBJ whole genome shotgun (WGS) entry which is preliminary data.</text>
</comment>
<dbReference type="AlphaFoldDB" id="A0A9K3P7P8"/>
<feature type="transmembrane region" description="Helical" evidence="2">
    <location>
        <begin position="197"/>
        <end position="215"/>
    </location>
</feature>
<evidence type="ECO:0000313" key="6">
    <source>
        <dbReference type="Proteomes" id="UP000693970"/>
    </source>
</evidence>
<dbReference type="Proteomes" id="UP000693970">
    <property type="component" value="Unassembled WGS sequence"/>
</dbReference>
<proteinExistence type="predicted"/>
<feature type="domain" description="EF-hand" evidence="3">
    <location>
        <begin position="555"/>
        <end position="590"/>
    </location>
</feature>
<keyword evidence="2" id="KW-1133">Transmembrane helix</keyword>
<evidence type="ECO:0000256" key="2">
    <source>
        <dbReference type="SAM" id="Phobius"/>
    </source>
</evidence>
<accession>A0A9K3P7P8</accession>
<dbReference type="InterPro" id="IPR002048">
    <property type="entry name" value="EF_hand_dom"/>
</dbReference>
<dbReference type="GO" id="GO:0005886">
    <property type="term" value="C:plasma membrane"/>
    <property type="evidence" value="ECO:0007669"/>
    <property type="project" value="TreeGrafter"/>
</dbReference>
<feature type="transmembrane region" description="Helical" evidence="2">
    <location>
        <begin position="250"/>
        <end position="269"/>
    </location>
</feature>
<protein>
    <submittedName>
        <fullName evidence="5">FAD binding protein</fullName>
    </submittedName>
</protein>